<organism evidence="2">
    <name type="scientific">Tetraselmis sp. GSL018</name>
    <dbReference type="NCBI Taxonomy" id="582737"/>
    <lineage>
        <taxon>Eukaryota</taxon>
        <taxon>Viridiplantae</taxon>
        <taxon>Chlorophyta</taxon>
        <taxon>core chlorophytes</taxon>
        <taxon>Chlorodendrophyceae</taxon>
        <taxon>Chlorodendrales</taxon>
        <taxon>Chlorodendraceae</taxon>
        <taxon>Tetraselmis</taxon>
    </lineage>
</organism>
<dbReference type="EMBL" id="GBEZ01021076">
    <property type="protein sequence ID" value="JAC65647.1"/>
    <property type="molecule type" value="Transcribed_RNA"/>
</dbReference>
<feature type="non-terminal residue" evidence="2">
    <location>
        <position position="1"/>
    </location>
</feature>
<sequence>ALHAPKYRPLPATVQAEGFSAPLTLFRLGWKDSNTTAKERPSQRTLAANIAPKKYHS</sequence>
<dbReference type="AlphaFoldDB" id="A0A061QYC8"/>
<accession>A0A061QYC8</accession>
<protein>
    <submittedName>
        <fullName evidence="2">Uncharacterized protein</fullName>
    </submittedName>
</protein>
<evidence type="ECO:0000313" key="2">
    <source>
        <dbReference type="EMBL" id="JAC65647.1"/>
    </source>
</evidence>
<feature type="region of interest" description="Disordered" evidence="1">
    <location>
        <begin position="35"/>
        <end position="57"/>
    </location>
</feature>
<name>A0A061QYC8_9CHLO</name>
<proteinExistence type="predicted"/>
<reference evidence="2" key="1">
    <citation type="submission" date="2014-05" db="EMBL/GenBank/DDBJ databases">
        <title>The transcriptome of the halophilic microalga Tetraselmis sp. GSL018 isolated from the Great Salt Lake, Utah.</title>
        <authorList>
            <person name="Jinkerson R.E."/>
            <person name="D'Adamo S."/>
            <person name="Posewitz M.C."/>
        </authorList>
    </citation>
    <scope>NUCLEOTIDE SEQUENCE</scope>
    <source>
        <strain evidence="2">GSL018</strain>
    </source>
</reference>
<evidence type="ECO:0000256" key="1">
    <source>
        <dbReference type="SAM" id="MobiDB-lite"/>
    </source>
</evidence>
<gene>
    <name evidence="2" type="ORF">TSPGSL018_15586</name>
</gene>